<gene>
    <name evidence="1" type="ORF">BN437_1670</name>
</gene>
<name>A0A831ESA3_ERWAM</name>
<reference evidence="1 2" key="2">
    <citation type="submission" date="2013-04" db="EMBL/GenBank/DDBJ databases">
        <title>Comparative genomics of 12 strains of Erwinia amylovora identifies a pan-genome with a large conserved core and provides insights into host specificity.</title>
        <authorList>
            <person name="Mann R.A."/>
            <person name="Smits T.H.M."/>
            <person name="Buehlmann A."/>
            <person name="Blom J."/>
            <person name="Goesmann A."/>
            <person name="Frey J.E."/>
            <person name="Plummer K.M."/>
            <person name="Beer S.V."/>
            <person name="Luck J."/>
            <person name="Duffy B."/>
            <person name="Rodoni B."/>
        </authorList>
    </citation>
    <scope>NUCLEOTIDE SEQUENCE [LARGE SCALE GENOMIC DNA]</scope>
    <source>
        <strain evidence="2">CFBP 1232</strain>
    </source>
</reference>
<proteinExistence type="predicted"/>
<organism evidence="1 2">
    <name type="scientific">Erwinia amylovora NBRC 12687 = CFBP 1232</name>
    <dbReference type="NCBI Taxonomy" id="1219359"/>
    <lineage>
        <taxon>Bacteria</taxon>
        <taxon>Pseudomonadati</taxon>
        <taxon>Pseudomonadota</taxon>
        <taxon>Gammaproteobacteria</taxon>
        <taxon>Enterobacterales</taxon>
        <taxon>Erwiniaceae</taxon>
        <taxon>Erwinia</taxon>
    </lineage>
</organism>
<reference evidence="1 2" key="1">
    <citation type="submission" date="2012-11" db="EMBL/GenBank/DDBJ databases">
        <authorList>
            <person name="Linke B."/>
        </authorList>
    </citation>
    <scope>NUCLEOTIDE SEQUENCE [LARGE SCALE GENOMIC DNA]</scope>
    <source>
        <strain evidence="2">CFBP 1232</strain>
    </source>
</reference>
<evidence type="ECO:0000313" key="2">
    <source>
        <dbReference type="Proteomes" id="UP000013111"/>
    </source>
</evidence>
<sequence length="33" mass="3926">MQKDLVQFFLPERNKFLLKTDVDMELAEITAIK</sequence>
<dbReference type="AlphaFoldDB" id="A0A831ESA3"/>
<evidence type="ECO:0000313" key="1">
    <source>
        <dbReference type="EMBL" id="CCO93605.1"/>
    </source>
</evidence>
<protein>
    <submittedName>
        <fullName evidence="1">Uncharacterized protein</fullName>
    </submittedName>
</protein>
<dbReference type="EMBL" id="CAPB01000012">
    <property type="protein sequence ID" value="CCO93605.1"/>
    <property type="molecule type" value="Genomic_DNA"/>
</dbReference>
<comment type="caution">
    <text evidence="1">The sequence shown here is derived from an EMBL/GenBank/DDBJ whole genome shotgun (WGS) entry which is preliminary data.</text>
</comment>
<accession>A0A831ESA3</accession>
<dbReference type="Proteomes" id="UP000013111">
    <property type="component" value="Unassembled WGS sequence"/>
</dbReference>